<dbReference type="EMBL" id="FUEZ01000004">
    <property type="protein sequence ID" value="SPM42568.1"/>
    <property type="molecule type" value="Genomic_DNA"/>
</dbReference>
<proteinExistence type="predicted"/>
<dbReference type="Proteomes" id="UP000240424">
    <property type="component" value="Unassembled WGS sequence"/>
</dbReference>
<evidence type="ECO:0000313" key="1">
    <source>
        <dbReference type="EMBL" id="SPM42568.1"/>
    </source>
</evidence>
<accession>A0A2U3PFP4</accession>
<reference evidence="1 2" key="1">
    <citation type="submission" date="2017-01" db="EMBL/GenBank/DDBJ databases">
        <authorList>
            <consortium name="Urmite Genomes"/>
        </authorList>
    </citation>
    <scope>NUCLEOTIDE SEQUENCE [LARGE SCALE GENOMIC DNA]</scope>
    <source>
        <strain evidence="1 2">AB215</strain>
    </source>
</reference>
<keyword evidence="2" id="KW-1185">Reference proteome</keyword>
<protein>
    <submittedName>
        <fullName evidence="1">Uncharacterized protein</fullName>
    </submittedName>
</protein>
<dbReference type="AlphaFoldDB" id="A0A2U3PFP4"/>
<name>A0A2U3PFP4_9MYCO</name>
<organism evidence="1 2">
    <name type="scientific">Mycobacterium numidiamassiliense</name>
    <dbReference type="NCBI Taxonomy" id="1841861"/>
    <lineage>
        <taxon>Bacteria</taxon>
        <taxon>Bacillati</taxon>
        <taxon>Actinomycetota</taxon>
        <taxon>Actinomycetes</taxon>
        <taxon>Mycobacteriales</taxon>
        <taxon>Mycobacteriaceae</taxon>
        <taxon>Mycobacterium</taxon>
    </lineage>
</organism>
<evidence type="ECO:0000313" key="2">
    <source>
        <dbReference type="Proteomes" id="UP000240424"/>
    </source>
</evidence>
<gene>
    <name evidence="1" type="ORF">MNAB215_4788</name>
</gene>
<sequence>MRALLNHVPPTMGATRTALGVLAALRADAEDDKVEVSLKDLREVVSKFAATFTICIVILENEIEALHGRNGLTDSTWLGIMGEFGLGG</sequence>